<accession>A8P0P9</accession>
<proteinExistence type="predicted"/>
<name>A8P0P9_COPC7</name>
<dbReference type="Proteomes" id="UP000001861">
    <property type="component" value="Unassembled WGS sequence"/>
</dbReference>
<dbReference type="Gene3D" id="3.80.10.10">
    <property type="entry name" value="Ribonuclease Inhibitor"/>
    <property type="match status" value="1"/>
</dbReference>
<evidence type="ECO:0000313" key="3">
    <source>
        <dbReference type="Proteomes" id="UP000001861"/>
    </source>
</evidence>
<dbReference type="InParanoid" id="A8P0P9"/>
<evidence type="ECO:0000256" key="1">
    <source>
        <dbReference type="SAM" id="MobiDB-lite"/>
    </source>
</evidence>
<dbReference type="AlphaFoldDB" id="A8P0P9"/>
<dbReference type="InterPro" id="IPR032675">
    <property type="entry name" value="LRR_dom_sf"/>
</dbReference>
<comment type="caution">
    <text evidence="2">The sequence shown here is derived from an EMBL/GenBank/DDBJ whole genome shotgun (WGS) entry which is preliminary data.</text>
</comment>
<dbReference type="OrthoDB" id="3054875at2759"/>
<gene>
    <name evidence="2" type="ORF">CC1G_11985</name>
</gene>
<feature type="region of interest" description="Disordered" evidence="1">
    <location>
        <begin position="1"/>
        <end position="26"/>
    </location>
</feature>
<dbReference type="KEGG" id="cci:CC1G_11985"/>
<feature type="compositionally biased region" description="Polar residues" evidence="1">
    <location>
        <begin position="1"/>
        <end position="12"/>
    </location>
</feature>
<protein>
    <recommendedName>
        <fullName evidence="4">F-box domain-containing protein</fullName>
    </recommendedName>
</protein>
<organism evidence="2 3">
    <name type="scientific">Coprinopsis cinerea (strain Okayama-7 / 130 / ATCC MYA-4618 / FGSC 9003)</name>
    <name type="common">Inky cap fungus</name>
    <name type="synonym">Hormographiella aspergillata</name>
    <dbReference type="NCBI Taxonomy" id="240176"/>
    <lineage>
        <taxon>Eukaryota</taxon>
        <taxon>Fungi</taxon>
        <taxon>Dikarya</taxon>
        <taxon>Basidiomycota</taxon>
        <taxon>Agaricomycotina</taxon>
        <taxon>Agaricomycetes</taxon>
        <taxon>Agaricomycetidae</taxon>
        <taxon>Agaricales</taxon>
        <taxon>Agaricineae</taxon>
        <taxon>Psathyrellaceae</taxon>
        <taxon>Coprinopsis</taxon>
    </lineage>
</organism>
<evidence type="ECO:0000313" key="2">
    <source>
        <dbReference type="EMBL" id="EAU83891.1"/>
    </source>
</evidence>
<evidence type="ECO:0008006" key="4">
    <source>
        <dbReference type="Google" id="ProtNLM"/>
    </source>
</evidence>
<keyword evidence="3" id="KW-1185">Reference proteome</keyword>
<sequence length="585" mass="65359">MNETSPSSSSETDIVLEPGNPGSSESAETAVDACLEVLQNEDLVYLILKMLCESFETSHISAISGPSQWKRHLLPLVLVTPFFKAATDMIWEHMHCLLPVFSLLPSFKAEATGYSFGGITDDEWSSGFYLYTEKVKQFTFTSPCVFEEISQSWLSFLLIESLKRPFFPSLKSFTLLHGAQSALKILPMTIHPAFQSLDMQLRSIMNTTAVPKDWETEGEGDSGIDPFVSSVASLTSQLKKLRYRGPLTDSSLISISRLKKLHSLSLTPTTPCTYNELPRKLKNLTELRDLTIAVHRPQSDPPTCPNYKYPSGGHLRLTSISLTGKAWSICCLVSQLSPTTLVRFRACVTDIGNGGPLKKQLAIVLSRNKALQHLTVSSFQPLVARTRNCTYSSLPDSPEFDLLTKLPSSIRSGLQEVDITGIPIFSTSDIRLAVTRCLQHYPDASLIKFRFHIPKPLRKDEDEAFLPTWDTLSFIALEGSKTLRHLELQLQTACFQQPPTIPPGFSDHGLQHLFIVTDDPSLNLSFHDKIAIAVFIDHLFPHLQSVGGTAEEEWGMINALVLSYQERRLAALERYRQESQGKEQR</sequence>
<dbReference type="VEuPathDB" id="FungiDB:CC1G_11985"/>
<dbReference type="EMBL" id="AACS02000006">
    <property type="protein sequence ID" value="EAU83891.1"/>
    <property type="molecule type" value="Genomic_DNA"/>
</dbReference>
<dbReference type="RefSeq" id="XP_001837941.1">
    <property type="nucleotide sequence ID" value="XM_001837889.1"/>
</dbReference>
<reference evidence="2 3" key="1">
    <citation type="journal article" date="2010" name="Proc. Natl. Acad. Sci. U.S.A.">
        <title>Insights into evolution of multicellular fungi from the assembled chromosomes of the mushroom Coprinopsis cinerea (Coprinus cinereus).</title>
        <authorList>
            <person name="Stajich J.E."/>
            <person name="Wilke S.K."/>
            <person name="Ahren D."/>
            <person name="Au C.H."/>
            <person name="Birren B.W."/>
            <person name="Borodovsky M."/>
            <person name="Burns C."/>
            <person name="Canback B."/>
            <person name="Casselton L.A."/>
            <person name="Cheng C.K."/>
            <person name="Deng J."/>
            <person name="Dietrich F.S."/>
            <person name="Fargo D.C."/>
            <person name="Farman M.L."/>
            <person name="Gathman A.C."/>
            <person name="Goldberg J."/>
            <person name="Guigo R."/>
            <person name="Hoegger P.J."/>
            <person name="Hooker J.B."/>
            <person name="Huggins A."/>
            <person name="James T.Y."/>
            <person name="Kamada T."/>
            <person name="Kilaru S."/>
            <person name="Kodira C."/>
            <person name="Kues U."/>
            <person name="Kupfer D."/>
            <person name="Kwan H.S."/>
            <person name="Lomsadze A."/>
            <person name="Li W."/>
            <person name="Lilly W.W."/>
            <person name="Ma L.J."/>
            <person name="Mackey A.J."/>
            <person name="Manning G."/>
            <person name="Martin F."/>
            <person name="Muraguchi H."/>
            <person name="Natvig D.O."/>
            <person name="Palmerini H."/>
            <person name="Ramesh M.A."/>
            <person name="Rehmeyer C.J."/>
            <person name="Roe B.A."/>
            <person name="Shenoy N."/>
            <person name="Stanke M."/>
            <person name="Ter-Hovhannisyan V."/>
            <person name="Tunlid A."/>
            <person name="Velagapudi R."/>
            <person name="Vision T.J."/>
            <person name="Zeng Q."/>
            <person name="Zolan M.E."/>
            <person name="Pukkila P.J."/>
        </authorList>
    </citation>
    <scope>NUCLEOTIDE SEQUENCE [LARGE SCALE GENOMIC DNA]</scope>
    <source>
        <strain evidence="3">Okayama-7 / 130 / ATCC MYA-4618 / FGSC 9003</strain>
    </source>
</reference>
<dbReference type="STRING" id="240176.A8P0P9"/>
<dbReference type="GeneID" id="6014506"/>